<sequence>MNYLYIQPINHKSILLLPVLSQADLNGEDLLNPKRYIM</sequence>
<proteinExistence type="predicted"/>
<dbReference type="EMBL" id="CP001397">
    <property type="protein sequence ID" value="AGC76810.1"/>
    <property type="molecule type" value="Genomic_DNA"/>
</dbReference>
<dbReference type="Proteomes" id="UP000011173">
    <property type="component" value="Chromosome"/>
</dbReference>
<protein>
    <submittedName>
        <fullName evidence="1">Uncharacterized protein</fullName>
    </submittedName>
</protein>
<dbReference type="AlphaFoldDB" id="L7W5A9"/>
<evidence type="ECO:0000313" key="1">
    <source>
        <dbReference type="EMBL" id="AGC76810.1"/>
    </source>
</evidence>
<gene>
    <name evidence="1" type="ordered locus">DDD_1683</name>
</gene>
<dbReference type="HOGENOM" id="CLU_3330824_0_0_10"/>
<dbReference type="KEGG" id="ndo:DDD_1683"/>
<name>L7W5A9_NONDD</name>
<reference evidence="1 2" key="1">
    <citation type="journal article" date="2013" name="Genome Biol. Evol.">
        <title>Genomic makeup of the marine flavobacterium Nonlabens (Donghaeana) dokdonensis DSW-6 and identification of a novel class of rhodopsins.</title>
        <authorList>
            <person name="Kwon S.K."/>
            <person name="Kim B.K."/>
            <person name="Song J.Y."/>
            <person name="Kwak M.J."/>
            <person name="Lee C.H."/>
            <person name="Yoon J.H."/>
            <person name="Oh T.K."/>
            <person name="Kim J.F."/>
        </authorList>
    </citation>
    <scope>NUCLEOTIDE SEQUENCE [LARGE SCALE GENOMIC DNA]</scope>
    <source>
        <strain evidence="2">DSM 17205 / KCTC 12402 / DSW-6</strain>
    </source>
</reference>
<accession>L7W5A9</accession>
<organism evidence="1 2">
    <name type="scientific">Nonlabens dokdonensis (strain DSM 17205 / KCTC 12402 / DSW-6)</name>
    <name type="common">Donghaeana dokdonensis</name>
    <dbReference type="NCBI Taxonomy" id="592029"/>
    <lineage>
        <taxon>Bacteria</taxon>
        <taxon>Pseudomonadati</taxon>
        <taxon>Bacteroidota</taxon>
        <taxon>Flavobacteriia</taxon>
        <taxon>Flavobacteriales</taxon>
        <taxon>Flavobacteriaceae</taxon>
        <taxon>Nonlabens</taxon>
    </lineage>
</organism>
<evidence type="ECO:0000313" key="2">
    <source>
        <dbReference type="Proteomes" id="UP000011173"/>
    </source>
</evidence>